<name>A0AAW1RAG2_9CHLO</name>
<evidence type="ECO:0000256" key="8">
    <source>
        <dbReference type="SAM" id="Phobius"/>
    </source>
</evidence>
<feature type="transmembrane region" description="Helical" evidence="8">
    <location>
        <begin position="598"/>
        <end position="621"/>
    </location>
</feature>
<keyword evidence="10" id="KW-1185">Reference proteome</keyword>
<dbReference type="EMBL" id="JALJOS010000015">
    <property type="protein sequence ID" value="KAK9830834.1"/>
    <property type="molecule type" value="Genomic_DNA"/>
</dbReference>
<dbReference type="InterPro" id="IPR050321">
    <property type="entry name" value="Glycosyltr_2/OpgH_subfam"/>
</dbReference>
<protein>
    <submittedName>
        <fullName evidence="9">Uncharacterized protein</fullName>
    </submittedName>
</protein>
<dbReference type="PANTHER" id="PTHR43867:SF2">
    <property type="entry name" value="CELLULOSE SYNTHASE CATALYTIC SUBUNIT A [UDP-FORMING]"/>
    <property type="match status" value="1"/>
</dbReference>
<keyword evidence="4 8" id="KW-0812">Transmembrane</keyword>
<evidence type="ECO:0000256" key="5">
    <source>
        <dbReference type="ARBA" id="ARBA00022989"/>
    </source>
</evidence>
<dbReference type="SUPFAM" id="SSF53448">
    <property type="entry name" value="Nucleotide-diphospho-sugar transferases"/>
    <property type="match status" value="1"/>
</dbReference>
<dbReference type="Gene3D" id="3.90.550.10">
    <property type="entry name" value="Spore Coat Polysaccharide Biosynthesis Protein SpsA, Chain A"/>
    <property type="match status" value="1"/>
</dbReference>
<dbReference type="AlphaFoldDB" id="A0AAW1RAG2"/>
<dbReference type="GO" id="GO:0016020">
    <property type="term" value="C:membrane"/>
    <property type="evidence" value="ECO:0007669"/>
    <property type="project" value="UniProtKB-SubCell"/>
</dbReference>
<evidence type="ECO:0000256" key="7">
    <source>
        <dbReference type="SAM" id="MobiDB-lite"/>
    </source>
</evidence>
<keyword evidence="6 8" id="KW-0472">Membrane</keyword>
<evidence type="ECO:0000256" key="1">
    <source>
        <dbReference type="ARBA" id="ARBA00004141"/>
    </source>
</evidence>
<feature type="transmembrane region" description="Helical" evidence="8">
    <location>
        <begin position="567"/>
        <end position="586"/>
    </location>
</feature>
<organism evidence="9 10">
    <name type="scientific">Apatococcus lobatus</name>
    <dbReference type="NCBI Taxonomy" id="904363"/>
    <lineage>
        <taxon>Eukaryota</taxon>
        <taxon>Viridiplantae</taxon>
        <taxon>Chlorophyta</taxon>
        <taxon>core chlorophytes</taxon>
        <taxon>Trebouxiophyceae</taxon>
        <taxon>Chlorellales</taxon>
        <taxon>Chlorellaceae</taxon>
        <taxon>Apatococcus</taxon>
    </lineage>
</organism>
<feature type="transmembrane region" description="Helical" evidence="8">
    <location>
        <begin position="633"/>
        <end position="652"/>
    </location>
</feature>
<sequence>MSSHSEADPTGQTGAIARYPSKFPSYPIEGTGTGLKAPLVTNTVPGEKAETPEGASPSEKYKAPAFNTDDLESQKHLQPQYYPQGPGQNPQQIFYERPFKPFKRQRAVHWYGWFIVVAWVCSFFFYMGIRIVHTIGPLGPYIPYGIVLLLVEILGATTVISYGMNLLYLPLTEKFRMDEDGLPVVDMPYHVRVLVPCYKEDIDILRRTLTAAHEADLPKGCQRTIYLCDDGKDPEKRKWIASMGPDFVYVSGRKRPPGEMNGKSGNLNNCLQQLYPDEYDIPLNEVACVFDADQTALKEFFVKTLPLFDAGDDVGMVLSPQCFHNLNLHEDIFNHSNIHFWEYMQPGYDTLGFISCTGTNFLVRCKAVREAGWSPQYTMTEDFALGMEMKKAQWHCRYVQAYLAIGEAPDQIRNCFQQRSRWTKGHFQIMFNPKVSPLFQQELSMGMRLMYSTGVWSYMVAAISTPFYTIIPLVTIWIGVFPIIINFWLALGLTIYATFTQLLLYYVRTPRHLESLWFANIANQLLWWSYVKACWRTIITKIMGSTITFKATAKGGSKMKDSALRDIWLACVAFILLAVSIAIGIWELIDGAQIFSPLLISVLWATYNIIAPYLLIHYALFGKGIFLHLMCRICMLITFGAGAAAVGLMWAVKENDYRHAREFSGGAYQSHEIGVLFRHLKSAARSTGF</sequence>
<dbReference type="Pfam" id="PF13641">
    <property type="entry name" value="Glyco_tranf_2_3"/>
    <property type="match status" value="1"/>
</dbReference>
<gene>
    <name evidence="9" type="ORF">WJX74_009199</name>
</gene>
<dbReference type="PANTHER" id="PTHR43867">
    <property type="entry name" value="CELLULOSE SYNTHASE CATALYTIC SUBUNIT A [UDP-FORMING]"/>
    <property type="match status" value="1"/>
</dbReference>
<reference evidence="9 10" key="1">
    <citation type="journal article" date="2024" name="Nat. Commun.">
        <title>Phylogenomics reveals the evolutionary origins of lichenization in chlorophyte algae.</title>
        <authorList>
            <person name="Puginier C."/>
            <person name="Libourel C."/>
            <person name="Otte J."/>
            <person name="Skaloud P."/>
            <person name="Haon M."/>
            <person name="Grisel S."/>
            <person name="Petersen M."/>
            <person name="Berrin J.G."/>
            <person name="Delaux P.M."/>
            <person name="Dal Grande F."/>
            <person name="Keller J."/>
        </authorList>
    </citation>
    <scope>NUCLEOTIDE SEQUENCE [LARGE SCALE GENOMIC DNA]</scope>
    <source>
        <strain evidence="9 10">SAG 2145</strain>
    </source>
</reference>
<keyword evidence="5 8" id="KW-1133">Transmembrane helix</keyword>
<keyword evidence="2" id="KW-0328">Glycosyltransferase</keyword>
<evidence type="ECO:0000256" key="3">
    <source>
        <dbReference type="ARBA" id="ARBA00022679"/>
    </source>
</evidence>
<feature type="transmembrane region" description="Helical" evidence="8">
    <location>
        <begin position="141"/>
        <end position="168"/>
    </location>
</feature>
<dbReference type="InterPro" id="IPR029044">
    <property type="entry name" value="Nucleotide-diphossugar_trans"/>
</dbReference>
<proteinExistence type="predicted"/>
<feature type="transmembrane region" description="Helical" evidence="8">
    <location>
        <begin position="455"/>
        <end position="478"/>
    </location>
</feature>
<evidence type="ECO:0000256" key="6">
    <source>
        <dbReference type="ARBA" id="ARBA00023136"/>
    </source>
</evidence>
<feature type="transmembrane region" description="Helical" evidence="8">
    <location>
        <begin position="110"/>
        <end position="129"/>
    </location>
</feature>
<comment type="caution">
    <text evidence="9">The sequence shown here is derived from an EMBL/GenBank/DDBJ whole genome shotgun (WGS) entry which is preliminary data.</text>
</comment>
<comment type="subcellular location">
    <subcellularLocation>
        <location evidence="1">Membrane</location>
        <topology evidence="1">Multi-pass membrane protein</topology>
    </subcellularLocation>
</comment>
<evidence type="ECO:0000313" key="10">
    <source>
        <dbReference type="Proteomes" id="UP001438707"/>
    </source>
</evidence>
<evidence type="ECO:0000256" key="4">
    <source>
        <dbReference type="ARBA" id="ARBA00022692"/>
    </source>
</evidence>
<evidence type="ECO:0000256" key="2">
    <source>
        <dbReference type="ARBA" id="ARBA00022676"/>
    </source>
</evidence>
<accession>A0AAW1RAG2</accession>
<feature type="transmembrane region" description="Helical" evidence="8">
    <location>
        <begin position="484"/>
        <end position="507"/>
    </location>
</feature>
<dbReference type="GO" id="GO:0016757">
    <property type="term" value="F:glycosyltransferase activity"/>
    <property type="evidence" value="ECO:0007669"/>
    <property type="project" value="UniProtKB-KW"/>
</dbReference>
<dbReference type="Proteomes" id="UP001438707">
    <property type="component" value="Unassembled WGS sequence"/>
</dbReference>
<evidence type="ECO:0000313" key="9">
    <source>
        <dbReference type="EMBL" id="KAK9830834.1"/>
    </source>
</evidence>
<keyword evidence="3" id="KW-0808">Transferase</keyword>
<feature type="region of interest" description="Disordered" evidence="7">
    <location>
        <begin position="1"/>
        <end position="63"/>
    </location>
</feature>